<protein>
    <recommendedName>
        <fullName evidence="1">DUF4387 domain-containing protein</fullName>
    </recommendedName>
</protein>
<reference evidence="2 3" key="1">
    <citation type="submission" date="2015-01" db="EMBL/GenBank/DDBJ databases">
        <title>The Genome Sequence of Exophiala mesophila CBS40295.</title>
        <authorList>
            <consortium name="The Broad Institute Genomics Platform"/>
            <person name="Cuomo C."/>
            <person name="de Hoog S."/>
            <person name="Gorbushina A."/>
            <person name="Stielow B."/>
            <person name="Teixiera M."/>
            <person name="Abouelleil A."/>
            <person name="Chapman S.B."/>
            <person name="Priest M."/>
            <person name="Young S.K."/>
            <person name="Wortman J."/>
            <person name="Nusbaum C."/>
            <person name="Birren B."/>
        </authorList>
    </citation>
    <scope>NUCLEOTIDE SEQUENCE [LARGE SCALE GENOMIC DNA]</scope>
    <source>
        <strain evidence="2 3">CBS 40295</strain>
    </source>
</reference>
<dbReference type="STRING" id="212818.A0A0D1Y3J9"/>
<dbReference type="Pfam" id="PF14330">
    <property type="entry name" value="DUF4387"/>
    <property type="match status" value="1"/>
</dbReference>
<dbReference type="OrthoDB" id="5863171at2759"/>
<dbReference type="OMA" id="YLENDVH"/>
<evidence type="ECO:0000313" key="2">
    <source>
        <dbReference type="EMBL" id="KIV95221.1"/>
    </source>
</evidence>
<evidence type="ECO:0000259" key="1">
    <source>
        <dbReference type="Pfam" id="PF14330"/>
    </source>
</evidence>
<organism evidence="2 3">
    <name type="scientific">Exophiala mesophila</name>
    <name type="common">Black yeast-like fungus</name>
    <dbReference type="NCBI Taxonomy" id="212818"/>
    <lineage>
        <taxon>Eukaryota</taxon>
        <taxon>Fungi</taxon>
        <taxon>Dikarya</taxon>
        <taxon>Ascomycota</taxon>
        <taxon>Pezizomycotina</taxon>
        <taxon>Eurotiomycetes</taxon>
        <taxon>Chaetothyriomycetidae</taxon>
        <taxon>Chaetothyriales</taxon>
        <taxon>Herpotrichiellaceae</taxon>
        <taxon>Exophiala</taxon>
    </lineage>
</organism>
<proteinExistence type="predicted"/>
<dbReference type="RefSeq" id="XP_016226795.1">
    <property type="nucleotide sequence ID" value="XM_016367277.1"/>
</dbReference>
<accession>A0A0D1Y3J9</accession>
<dbReference type="VEuPathDB" id="FungiDB:PV10_02899"/>
<dbReference type="Proteomes" id="UP000054302">
    <property type="component" value="Unassembled WGS sequence"/>
</dbReference>
<name>A0A0D1Y3J9_EXOME</name>
<gene>
    <name evidence="2" type="ORF">PV10_02899</name>
</gene>
<dbReference type="GeneID" id="27320744"/>
<dbReference type="HOGENOM" id="CLU_028036_1_0_1"/>
<evidence type="ECO:0000313" key="3">
    <source>
        <dbReference type="Proteomes" id="UP000054302"/>
    </source>
</evidence>
<sequence>MAPSAVFEEPSQAAPTSLVHPICQIVTPVGMFGYGFSEEWTEAALAKCVESTTPTAIILDAGSTDSGPTKLALGTTTCPYEAYERDFRQLIPLSMKYHVPILMSSAGGDGSDEHVDLYLEIIRKIAAKEANRQVISIYSQLNKSLVHERFKDGQISPCGKAVPELTEEAITQTPRIVAQMGPEPFLDAMIRDPDFHVMIGGRAYGPAPYVAFAAYHALDSKQRDITNLSSESLGSIYHMGKVLECRRLCATPKGSGAIGIVNSDFSVDIRPLDAAAKCIPLSVAAHTMYEKSRPDLLAGPGGVLDVSTATYNQLEDSITTRISGSKCYLSRKNGEPFTVKLEGARVTGYRTLMMGSFGDPILIGQINNFLERAKQYAYSRNKDIQGDCDIGFHIYGFDKDKPEYIPSQIFVVTESLAPTQEAATSLASAVRIAFAHGPYPGQKATSGNFGMGIGGKLELEVDQCAEFSLYHLMKLADGEQHGRETSDETSSGLFRWSSTLVGDGELSDYWSQVLRSDKIFQPATPKAKSVNGFPAPPDVNLPSTLFNIAKVVRSKNAGPFEVTLDVMVDNRAVYEAIKASGILGRDVTAQLYKISAEEIISEGFFDPAMAYKATVPRRRRGLPSCSGGFLEDDVHGSQFYSPLKAIPLTEELISKLGKGF</sequence>
<feature type="domain" description="DUF4387" evidence="1">
    <location>
        <begin position="546"/>
        <end position="645"/>
    </location>
</feature>
<dbReference type="EMBL" id="KN847521">
    <property type="protein sequence ID" value="KIV95221.1"/>
    <property type="molecule type" value="Genomic_DNA"/>
</dbReference>
<dbReference type="InterPro" id="IPR025496">
    <property type="entry name" value="DUF4387"/>
</dbReference>
<keyword evidence="3" id="KW-1185">Reference proteome</keyword>
<dbReference type="AlphaFoldDB" id="A0A0D1Y3J9"/>